<dbReference type="AlphaFoldDB" id="W1VBK2"/>
<organism evidence="2 3">
    <name type="scientific">Actinomyces urogenitalis DORA_12</name>
    <dbReference type="NCBI Taxonomy" id="1403939"/>
    <lineage>
        <taxon>Bacteria</taxon>
        <taxon>Bacillati</taxon>
        <taxon>Actinomycetota</taxon>
        <taxon>Actinomycetes</taxon>
        <taxon>Actinomycetales</taxon>
        <taxon>Actinomycetaceae</taxon>
        <taxon>Actinomyces</taxon>
    </lineage>
</organism>
<evidence type="ECO:0000256" key="1">
    <source>
        <dbReference type="SAM" id="MobiDB-lite"/>
    </source>
</evidence>
<evidence type="ECO:0000313" key="3">
    <source>
        <dbReference type="Proteomes" id="UP000018852"/>
    </source>
</evidence>
<accession>W1VBK2</accession>
<dbReference type="EMBL" id="AZLV01001001">
    <property type="protein sequence ID" value="ETJ02225.1"/>
    <property type="molecule type" value="Genomic_DNA"/>
</dbReference>
<feature type="compositionally biased region" description="Basic and acidic residues" evidence="1">
    <location>
        <begin position="45"/>
        <end position="56"/>
    </location>
</feature>
<reference evidence="2 3" key="1">
    <citation type="submission" date="2013-12" db="EMBL/GenBank/DDBJ databases">
        <title>A Varibaculum cambriense genome reconstructed from a premature infant gut community with otherwise low bacterial novelty that shifts toward anaerobic metabolism during the third week of life.</title>
        <authorList>
            <person name="Brown C.T."/>
            <person name="Sharon I."/>
            <person name="Thomas B.C."/>
            <person name="Castelle C.J."/>
            <person name="Morowitz M.J."/>
            <person name="Banfield J.F."/>
        </authorList>
    </citation>
    <scope>NUCLEOTIDE SEQUENCE [LARGE SCALE GENOMIC DNA]</scope>
    <source>
        <strain evidence="3">DORA_12</strain>
    </source>
</reference>
<evidence type="ECO:0000313" key="2">
    <source>
        <dbReference type="EMBL" id="ETJ02225.1"/>
    </source>
</evidence>
<dbReference type="Proteomes" id="UP000018852">
    <property type="component" value="Unassembled WGS sequence"/>
</dbReference>
<feature type="compositionally biased region" description="Low complexity" evidence="1">
    <location>
        <begin position="1"/>
        <end position="24"/>
    </location>
</feature>
<feature type="compositionally biased region" description="Basic and acidic residues" evidence="1">
    <location>
        <begin position="71"/>
        <end position="99"/>
    </location>
</feature>
<name>W1VBK2_9ACTO</name>
<sequence>MSVSAGDGQAVGDVVGDLRGVVQGPVSRRDVRSAVDLSDGGVHGEGQELTKDDHHLVQGHQGAADALGRGLPEEDRDGSRGASDGEAKNDPEDVEHPDVDAQGTAHGPEEEDNGQQRDVVTTTVLVAQLAAHRGTQRGAQA</sequence>
<gene>
    <name evidence="2" type="ORF">Q605_AUC01001G0004</name>
</gene>
<feature type="region of interest" description="Disordered" evidence="1">
    <location>
        <begin position="1"/>
        <end position="120"/>
    </location>
</feature>
<protein>
    <submittedName>
        <fullName evidence="2">Uncharacterized protein</fullName>
    </submittedName>
</protein>
<comment type="caution">
    <text evidence="2">The sequence shown here is derived from an EMBL/GenBank/DDBJ whole genome shotgun (WGS) entry which is preliminary data.</text>
</comment>
<proteinExistence type="predicted"/>